<evidence type="ECO:0000256" key="3">
    <source>
        <dbReference type="ARBA" id="ARBA00022771"/>
    </source>
</evidence>
<protein>
    <submittedName>
        <fullName evidence="7">Zinc finger protein 26</fullName>
    </submittedName>
</protein>
<feature type="domain" description="C2H2-type" evidence="6">
    <location>
        <begin position="262"/>
        <end position="290"/>
    </location>
</feature>
<organism evidence="7 8">
    <name type="scientific">Eumeta variegata</name>
    <name type="common">Bagworm moth</name>
    <name type="synonym">Eumeta japonica</name>
    <dbReference type="NCBI Taxonomy" id="151549"/>
    <lineage>
        <taxon>Eukaryota</taxon>
        <taxon>Metazoa</taxon>
        <taxon>Ecdysozoa</taxon>
        <taxon>Arthropoda</taxon>
        <taxon>Hexapoda</taxon>
        <taxon>Insecta</taxon>
        <taxon>Pterygota</taxon>
        <taxon>Neoptera</taxon>
        <taxon>Endopterygota</taxon>
        <taxon>Lepidoptera</taxon>
        <taxon>Glossata</taxon>
        <taxon>Ditrysia</taxon>
        <taxon>Tineoidea</taxon>
        <taxon>Psychidae</taxon>
        <taxon>Oiketicinae</taxon>
        <taxon>Eumeta</taxon>
    </lineage>
</organism>
<proteinExistence type="predicted"/>
<feature type="domain" description="C2H2-type" evidence="6">
    <location>
        <begin position="350"/>
        <end position="377"/>
    </location>
</feature>
<dbReference type="InterPro" id="IPR013087">
    <property type="entry name" value="Znf_C2H2_type"/>
</dbReference>
<evidence type="ECO:0000313" key="7">
    <source>
        <dbReference type="EMBL" id="GBP42765.1"/>
    </source>
</evidence>
<dbReference type="EMBL" id="BGZK01000423">
    <property type="protein sequence ID" value="GBP42765.1"/>
    <property type="molecule type" value="Genomic_DNA"/>
</dbReference>
<sequence>MELITAGEERLLLDNHKLVAAARDGAPPGGLPLEQDRRWPRTVDHWSLAGHLRPAMDVETIKFCEMKKDGDPKNFNSCRKVVLEEKLRRLRKIQAILELSNATPLKSKTGRGFSCVYCPKVIPEPANLKTHVLRDHSDVKAKFTYLNEMLAYEKVKLDVTALECSVCRTQVADLKCLCDHLNKTHGKALYVDNVDKFLPFKLGDPDGLRCIFCSEKFNSFYLLVRHMNIHYRNHICQECEIGFTTRASLRIHVRETHELGEHRCGSCEKVFKTMNKKKDHEKTVHLGFKRNKCPYCPERFVGYEQRNAHVQQTHGEPVAACQCNSCERSFDTQKKLNRHIRKDHLMERPHACTECDKRFFKKTCLVRHMLTHTKKRQFTCDICSKSYGRKSTLREHLRIHSNDRRFICKECPQSFVQKCSWRSHMRTRHHLLV</sequence>
<keyword evidence="4" id="KW-0862">Zinc</keyword>
<reference evidence="7 8" key="1">
    <citation type="journal article" date="2019" name="Commun. Biol.">
        <title>The bagworm genome reveals a unique fibroin gene that provides high tensile strength.</title>
        <authorList>
            <person name="Kono N."/>
            <person name="Nakamura H."/>
            <person name="Ohtoshi R."/>
            <person name="Tomita M."/>
            <person name="Numata K."/>
            <person name="Arakawa K."/>
        </authorList>
    </citation>
    <scope>NUCLEOTIDE SEQUENCE [LARGE SCALE GENOMIC DNA]</scope>
</reference>
<dbReference type="GO" id="GO:0048598">
    <property type="term" value="P:embryonic morphogenesis"/>
    <property type="evidence" value="ECO:0007669"/>
    <property type="project" value="UniProtKB-ARBA"/>
</dbReference>
<dbReference type="PANTHER" id="PTHR24379:SF121">
    <property type="entry name" value="C2H2-TYPE DOMAIN-CONTAINING PROTEIN"/>
    <property type="match status" value="1"/>
</dbReference>
<dbReference type="SMART" id="SM00355">
    <property type="entry name" value="ZnF_C2H2"/>
    <property type="match status" value="10"/>
</dbReference>
<evidence type="ECO:0000256" key="2">
    <source>
        <dbReference type="ARBA" id="ARBA00022737"/>
    </source>
</evidence>
<dbReference type="Pfam" id="PF13894">
    <property type="entry name" value="zf-C2H2_4"/>
    <property type="match status" value="1"/>
</dbReference>
<evidence type="ECO:0000313" key="8">
    <source>
        <dbReference type="Proteomes" id="UP000299102"/>
    </source>
</evidence>
<dbReference type="OrthoDB" id="6077919at2759"/>
<keyword evidence="8" id="KW-1185">Reference proteome</keyword>
<evidence type="ECO:0000256" key="4">
    <source>
        <dbReference type="ARBA" id="ARBA00022833"/>
    </source>
</evidence>
<dbReference type="PROSITE" id="PS00028">
    <property type="entry name" value="ZINC_FINGER_C2H2_1"/>
    <property type="match status" value="7"/>
</dbReference>
<dbReference type="AlphaFoldDB" id="A0A4C1VY79"/>
<feature type="domain" description="C2H2-type" evidence="6">
    <location>
        <begin position="234"/>
        <end position="257"/>
    </location>
</feature>
<gene>
    <name evidence="7" type="primary">Zfp26</name>
    <name evidence="7" type="ORF">EVAR_23403_1</name>
</gene>
<comment type="caution">
    <text evidence="7">The sequence shown here is derived from an EMBL/GenBank/DDBJ whole genome shotgun (WGS) entry which is preliminary data.</text>
</comment>
<feature type="domain" description="C2H2-type" evidence="6">
    <location>
        <begin position="378"/>
        <end position="405"/>
    </location>
</feature>
<keyword evidence="2" id="KW-0677">Repeat</keyword>
<dbReference type="InterPro" id="IPR036236">
    <property type="entry name" value="Znf_C2H2_sf"/>
</dbReference>
<evidence type="ECO:0000256" key="5">
    <source>
        <dbReference type="PROSITE-ProRule" id="PRU00042"/>
    </source>
</evidence>
<evidence type="ECO:0000259" key="6">
    <source>
        <dbReference type="PROSITE" id="PS50157"/>
    </source>
</evidence>
<dbReference type="GO" id="GO:0008270">
    <property type="term" value="F:zinc ion binding"/>
    <property type="evidence" value="ECO:0007669"/>
    <property type="project" value="UniProtKB-KW"/>
</dbReference>
<feature type="domain" description="C2H2-type" evidence="6">
    <location>
        <begin position="321"/>
        <end position="349"/>
    </location>
</feature>
<keyword evidence="3 5" id="KW-0863">Zinc-finger</keyword>
<feature type="domain" description="C2H2-type" evidence="6">
    <location>
        <begin position="113"/>
        <end position="141"/>
    </location>
</feature>
<dbReference type="FunFam" id="3.30.160.60:FF:000100">
    <property type="entry name" value="Zinc finger 45-like"/>
    <property type="match status" value="1"/>
</dbReference>
<dbReference type="FunFam" id="3.30.160.60:FF:000624">
    <property type="entry name" value="zinc finger protein 697"/>
    <property type="match status" value="1"/>
</dbReference>
<dbReference type="Pfam" id="PF00096">
    <property type="entry name" value="zf-C2H2"/>
    <property type="match status" value="4"/>
</dbReference>
<feature type="domain" description="C2H2-type" evidence="6">
    <location>
        <begin position="406"/>
        <end position="429"/>
    </location>
</feature>
<dbReference type="Proteomes" id="UP000299102">
    <property type="component" value="Unassembled WGS sequence"/>
</dbReference>
<dbReference type="STRING" id="151549.A0A4C1VY79"/>
<dbReference type="Gene3D" id="3.30.160.60">
    <property type="entry name" value="Classic Zinc Finger"/>
    <property type="match status" value="7"/>
</dbReference>
<dbReference type="PANTHER" id="PTHR24379">
    <property type="entry name" value="KRAB AND ZINC FINGER DOMAIN-CONTAINING"/>
    <property type="match status" value="1"/>
</dbReference>
<dbReference type="PROSITE" id="PS50157">
    <property type="entry name" value="ZINC_FINGER_C2H2_2"/>
    <property type="match status" value="7"/>
</dbReference>
<accession>A0A4C1VY79</accession>
<name>A0A4C1VY79_EUMVA</name>
<evidence type="ECO:0000256" key="1">
    <source>
        <dbReference type="ARBA" id="ARBA00022723"/>
    </source>
</evidence>
<keyword evidence="1" id="KW-0479">Metal-binding</keyword>
<dbReference type="SUPFAM" id="SSF57667">
    <property type="entry name" value="beta-beta-alpha zinc fingers"/>
    <property type="match status" value="4"/>
</dbReference>